<dbReference type="GO" id="GO:0004518">
    <property type="term" value="F:nuclease activity"/>
    <property type="evidence" value="ECO:0007669"/>
    <property type="project" value="UniProtKB-KW"/>
</dbReference>
<evidence type="ECO:0000313" key="7">
    <source>
        <dbReference type="Proteomes" id="UP000238164"/>
    </source>
</evidence>
<keyword evidence="4" id="KW-0460">Magnesium</keyword>
<dbReference type="GO" id="GO:0016787">
    <property type="term" value="F:hydrolase activity"/>
    <property type="evidence" value="ECO:0007669"/>
    <property type="project" value="UniProtKB-KW"/>
</dbReference>
<dbReference type="KEGG" id="mgg:MPLG2_1829"/>
<dbReference type="Proteomes" id="UP000238164">
    <property type="component" value="Chromosome 1"/>
</dbReference>
<evidence type="ECO:0000313" key="6">
    <source>
        <dbReference type="EMBL" id="SPD86859.1"/>
    </source>
</evidence>
<keyword evidence="3" id="KW-0378">Hydrolase</keyword>
<evidence type="ECO:0000259" key="5">
    <source>
        <dbReference type="Pfam" id="PF01850"/>
    </source>
</evidence>
<evidence type="ECO:0000256" key="2">
    <source>
        <dbReference type="ARBA" id="ARBA00022723"/>
    </source>
</evidence>
<accession>A0A2N9JHH2</accession>
<dbReference type="OrthoDB" id="9815354at2"/>
<dbReference type="InterPro" id="IPR002716">
    <property type="entry name" value="PIN_dom"/>
</dbReference>
<proteinExistence type="predicted"/>
<dbReference type="SUPFAM" id="SSF88723">
    <property type="entry name" value="PIN domain-like"/>
    <property type="match status" value="1"/>
</dbReference>
<sequence>MIIADTNVVSELMKQAPDAAVLAWARRQPVAALSICVVTVEEIERGLSRLPQGKRRRDLTQRSNGLVDAFADTIAIYDVTAARTTGANSGRRRAAGRPFSLADAQIAGICLAGGHELTSSSTRSPPPRCRWVAGSRWHPMSRVSVR</sequence>
<feature type="domain" description="PIN" evidence="5">
    <location>
        <begin position="2"/>
        <end position="114"/>
    </location>
</feature>
<dbReference type="GO" id="GO:0046872">
    <property type="term" value="F:metal ion binding"/>
    <property type="evidence" value="ECO:0007669"/>
    <property type="project" value="UniProtKB-KW"/>
</dbReference>
<dbReference type="InterPro" id="IPR029060">
    <property type="entry name" value="PIN-like_dom_sf"/>
</dbReference>
<protein>
    <recommendedName>
        <fullName evidence="5">PIN domain-containing protein</fullName>
    </recommendedName>
</protein>
<dbReference type="EMBL" id="LT985188">
    <property type="protein sequence ID" value="SPD86859.1"/>
    <property type="molecule type" value="Genomic_DNA"/>
</dbReference>
<keyword evidence="7" id="KW-1185">Reference proteome</keyword>
<evidence type="ECO:0000256" key="1">
    <source>
        <dbReference type="ARBA" id="ARBA00022722"/>
    </source>
</evidence>
<gene>
    <name evidence="6" type="ORF">MPLG2_1829</name>
</gene>
<organism evidence="6 7">
    <name type="scientific">Micropruina glycogenica</name>
    <dbReference type="NCBI Taxonomy" id="75385"/>
    <lineage>
        <taxon>Bacteria</taxon>
        <taxon>Bacillati</taxon>
        <taxon>Actinomycetota</taxon>
        <taxon>Actinomycetes</taxon>
        <taxon>Propionibacteriales</taxon>
        <taxon>Nocardioidaceae</taxon>
        <taxon>Micropruina</taxon>
    </lineage>
</organism>
<name>A0A2N9JHH2_9ACTN</name>
<keyword evidence="1" id="KW-0540">Nuclease</keyword>
<evidence type="ECO:0000256" key="4">
    <source>
        <dbReference type="ARBA" id="ARBA00022842"/>
    </source>
</evidence>
<dbReference type="Pfam" id="PF01850">
    <property type="entry name" value="PIN"/>
    <property type="match status" value="1"/>
</dbReference>
<dbReference type="RefSeq" id="WP_105185721.1">
    <property type="nucleotide sequence ID" value="NZ_BAAAGO010000063.1"/>
</dbReference>
<keyword evidence="2" id="KW-0479">Metal-binding</keyword>
<reference evidence="6 7" key="1">
    <citation type="submission" date="2018-02" db="EMBL/GenBank/DDBJ databases">
        <authorList>
            <person name="Cohen D.B."/>
            <person name="Kent A.D."/>
        </authorList>
    </citation>
    <scope>NUCLEOTIDE SEQUENCE [LARGE SCALE GENOMIC DNA]</scope>
    <source>
        <strain evidence="6">1</strain>
    </source>
</reference>
<evidence type="ECO:0000256" key="3">
    <source>
        <dbReference type="ARBA" id="ARBA00022801"/>
    </source>
</evidence>
<dbReference type="AlphaFoldDB" id="A0A2N9JHH2"/>
<dbReference type="Gene3D" id="3.40.50.1010">
    <property type="entry name" value="5'-nuclease"/>
    <property type="match status" value="1"/>
</dbReference>